<gene>
    <name evidence="1" type="ORF">J2S20_002169</name>
</gene>
<sequence>MAKEKEFNKIMHKITAGLTGDQKADLAYLVEQTEAYKDHELGQEIVRACSRLIYDLIPEEKRDQLDKAISNDGAGTESLLEEVRFNIYKKDFELSCNLRRQFVRRDACL</sequence>
<keyword evidence="2" id="KW-1185">Reference proteome</keyword>
<accession>A0AAE3VBU9</accession>
<dbReference type="EMBL" id="JAUSTO010000020">
    <property type="protein sequence ID" value="MDQ0153449.1"/>
    <property type="molecule type" value="Genomic_DNA"/>
</dbReference>
<proteinExistence type="predicted"/>
<protein>
    <submittedName>
        <fullName evidence="1">Uncharacterized protein</fullName>
    </submittedName>
</protein>
<organism evidence="1 2">
    <name type="scientific">Moryella indoligenes</name>
    <dbReference type="NCBI Taxonomy" id="371674"/>
    <lineage>
        <taxon>Bacteria</taxon>
        <taxon>Bacillati</taxon>
        <taxon>Bacillota</taxon>
        <taxon>Clostridia</taxon>
        <taxon>Lachnospirales</taxon>
        <taxon>Lachnospiraceae</taxon>
        <taxon>Moryella</taxon>
    </lineage>
</organism>
<dbReference type="AlphaFoldDB" id="A0AAE3VBU9"/>
<comment type="caution">
    <text evidence="1">The sequence shown here is derived from an EMBL/GenBank/DDBJ whole genome shotgun (WGS) entry which is preliminary data.</text>
</comment>
<evidence type="ECO:0000313" key="1">
    <source>
        <dbReference type="EMBL" id="MDQ0153449.1"/>
    </source>
</evidence>
<reference evidence="1" key="1">
    <citation type="submission" date="2023-07" db="EMBL/GenBank/DDBJ databases">
        <title>Genomic Encyclopedia of Type Strains, Phase IV (KMG-IV): sequencing the most valuable type-strain genomes for metagenomic binning, comparative biology and taxonomic classification.</title>
        <authorList>
            <person name="Goeker M."/>
        </authorList>
    </citation>
    <scope>NUCLEOTIDE SEQUENCE</scope>
    <source>
        <strain evidence="1">DSM 19659</strain>
    </source>
</reference>
<dbReference type="Proteomes" id="UP001241537">
    <property type="component" value="Unassembled WGS sequence"/>
</dbReference>
<evidence type="ECO:0000313" key="2">
    <source>
        <dbReference type="Proteomes" id="UP001241537"/>
    </source>
</evidence>
<dbReference type="RefSeq" id="WP_307255387.1">
    <property type="nucleotide sequence ID" value="NZ_JAUSTO010000020.1"/>
</dbReference>
<name>A0AAE3VBU9_9FIRM</name>